<proteinExistence type="inferred from homology"/>
<dbReference type="PANTHER" id="PTHR32481:SF7">
    <property type="entry name" value="AMINOPEPTIDASE YHFE-RELATED"/>
    <property type="match status" value="1"/>
</dbReference>
<dbReference type="SUPFAM" id="SSF101821">
    <property type="entry name" value="Aminopeptidase/glucanase lid domain"/>
    <property type="match status" value="1"/>
</dbReference>
<keyword evidence="3" id="KW-0645">Protease</keyword>
<dbReference type="Gene3D" id="3.40.630.10">
    <property type="entry name" value="Zn peptidases"/>
    <property type="match status" value="1"/>
</dbReference>
<sequence length="339" mass="37262">MNNYSTLQKLVEIDSPSGFTENASHYIHNLLGAYGWNPDYTNKRAVRCTLGSQRPTLAIAAHVDTLGAVVSDIAKDGTLRISKVGGLSLNGFEGAYCKIYTLEDKIYTGTLLLDNPAAHVNKDLNSAQRSLYNMHIRLDEEIDSKEDIDNLGINVGDFICFDTNYQELPSGYIKSRFMDNKAGCFVLFELARQIKAKGWDVPVQIFFSNYEEVGHGGTCGYAESIQELLVIDMGVVGDGTSGEERACSICAKDSSGPYDYTMRKELVQLAKKKDIAYRLDVYPFYGSDGSAALRAGLDYRVGLIGPGVSASHGVERTHHKGIQATIDLCMAYIEAQFVQ</sequence>
<dbReference type="PANTHER" id="PTHR32481">
    <property type="entry name" value="AMINOPEPTIDASE"/>
    <property type="match status" value="1"/>
</dbReference>
<evidence type="ECO:0000256" key="6">
    <source>
        <dbReference type="PIRNR" id="PIRNR001123"/>
    </source>
</evidence>
<comment type="cofactor">
    <cofactor evidence="8">
        <name>a divalent metal cation</name>
        <dbReference type="ChEBI" id="CHEBI:60240"/>
    </cofactor>
    <text evidence="8">Binds 2 divalent metal cations per subunit.</text>
</comment>
<dbReference type="GO" id="GO:0006508">
    <property type="term" value="P:proteolysis"/>
    <property type="evidence" value="ECO:0007669"/>
    <property type="project" value="UniProtKB-KW"/>
</dbReference>
<feature type="binding site" evidence="8">
    <location>
        <position position="62"/>
    </location>
    <ligand>
        <name>Zn(2+)</name>
        <dbReference type="ChEBI" id="CHEBI:29105"/>
        <label>1</label>
    </ligand>
</feature>
<dbReference type="InterPro" id="IPR008007">
    <property type="entry name" value="Peptidase_M42"/>
</dbReference>
<feature type="binding site" evidence="8">
    <location>
        <position position="179"/>
    </location>
    <ligand>
        <name>Zn(2+)</name>
        <dbReference type="ChEBI" id="CHEBI:29105"/>
        <label>2</label>
    </ligand>
</feature>
<evidence type="ECO:0000256" key="1">
    <source>
        <dbReference type="ARBA" id="ARBA00006272"/>
    </source>
</evidence>
<organism evidence="9">
    <name type="scientific">uncultured Aureispira sp</name>
    <dbReference type="NCBI Taxonomy" id="1331704"/>
    <lineage>
        <taxon>Bacteria</taxon>
        <taxon>Pseudomonadati</taxon>
        <taxon>Bacteroidota</taxon>
        <taxon>Saprospiria</taxon>
        <taxon>Saprospirales</taxon>
        <taxon>Saprospiraceae</taxon>
        <taxon>Aureispira</taxon>
        <taxon>environmental samples</taxon>
    </lineage>
</organism>
<dbReference type="EC" id="3.4.11.-" evidence="9"/>
<evidence type="ECO:0000256" key="5">
    <source>
        <dbReference type="ARBA" id="ARBA00022801"/>
    </source>
</evidence>
<dbReference type="PIRSF" id="PIRSF001123">
    <property type="entry name" value="PepA_GA"/>
    <property type="match status" value="1"/>
</dbReference>
<keyword evidence="4 8" id="KW-0479">Metal-binding</keyword>
<reference evidence="9" key="1">
    <citation type="submission" date="2020-01" db="EMBL/GenBank/DDBJ databases">
        <authorList>
            <person name="Meier V. D."/>
            <person name="Meier V D."/>
        </authorList>
    </citation>
    <scope>NUCLEOTIDE SEQUENCE</scope>
    <source>
        <strain evidence="9">HLG_WM_MAG_10</strain>
    </source>
</reference>
<feature type="binding site" evidence="8">
    <location>
        <position position="179"/>
    </location>
    <ligand>
        <name>Zn(2+)</name>
        <dbReference type="ChEBI" id="CHEBI:29105"/>
        <label>1</label>
    </ligand>
</feature>
<feature type="binding site" evidence="8">
    <location>
        <position position="232"/>
    </location>
    <ligand>
        <name>Zn(2+)</name>
        <dbReference type="ChEBI" id="CHEBI:29105"/>
        <label>1</label>
    </ligand>
</feature>
<dbReference type="Pfam" id="PF05343">
    <property type="entry name" value="Peptidase_M42"/>
    <property type="match status" value="1"/>
</dbReference>
<gene>
    <name evidence="9" type="ORF">HELGO_WM16913</name>
</gene>
<dbReference type="SUPFAM" id="SSF53187">
    <property type="entry name" value="Zn-dependent exopeptidases"/>
    <property type="match status" value="1"/>
</dbReference>
<dbReference type="AlphaFoldDB" id="A0A6S6TKT7"/>
<accession>A0A6S6TKT7</accession>
<evidence type="ECO:0000313" key="9">
    <source>
        <dbReference type="EMBL" id="CAA6816283.1"/>
    </source>
</evidence>
<evidence type="ECO:0000256" key="2">
    <source>
        <dbReference type="ARBA" id="ARBA00022438"/>
    </source>
</evidence>
<dbReference type="InterPro" id="IPR051464">
    <property type="entry name" value="Peptidase_M42_aminopept"/>
</dbReference>
<evidence type="ECO:0000256" key="3">
    <source>
        <dbReference type="ARBA" id="ARBA00022670"/>
    </source>
</evidence>
<evidence type="ECO:0000256" key="4">
    <source>
        <dbReference type="ARBA" id="ARBA00022723"/>
    </source>
</evidence>
<feature type="active site" description="Proton acceptor" evidence="7">
    <location>
        <position position="211"/>
    </location>
</feature>
<dbReference type="GO" id="GO:0046872">
    <property type="term" value="F:metal ion binding"/>
    <property type="evidence" value="ECO:0007669"/>
    <property type="project" value="UniProtKB-UniRule"/>
</dbReference>
<protein>
    <submittedName>
        <fullName evidence="9">Deblocking aminopeptidase (EC)</fullName>
        <ecNumber evidence="9">3.4.11.-</ecNumber>
    </submittedName>
</protein>
<dbReference type="InterPro" id="IPR023367">
    <property type="entry name" value="Peptidase_M42_dom2"/>
</dbReference>
<keyword evidence="5 9" id="KW-0378">Hydrolase</keyword>
<dbReference type="CDD" id="cd05657">
    <property type="entry name" value="M42_glucanase_like"/>
    <property type="match status" value="1"/>
</dbReference>
<comment type="similarity">
    <text evidence="1 6">Belongs to the peptidase M42 family.</text>
</comment>
<evidence type="ECO:0000256" key="7">
    <source>
        <dbReference type="PIRSR" id="PIRSR001123-1"/>
    </source>
</evidence>
<dbReference type="Gene3D" id="2.40.30.40">
    <property type="entry name" value="Peptidase M42, domain 2"/>
    <property type="match status" value="1"/>
</dbReference>
<dbReference type="EMBL" id="CACVAQ010000235">
    <property type="protein sequence ID" value="CAA6816283.1"/>
    <property type="molecule type" value="Genomic_DNA"/>
</dbReference>
<keyword evidence="2 9" id="KW-0031">Aminopeptidase</keyword>
<feature type="binding site" evidence="8">
    <location>
        <position position="212"/>
    </location>
    <ligand>
        <name>Zn(2+)</name>
        <dbReference type="ChEBI" id="CHEBI:29105"/>
        <label>2</label>
    </ligand>
</feature>
<name>A0A6S6TKT7_9BACT</name>
<evidence type="ECO:0000256" key="8">
    <source>
        <dbReference type="PIRSR" id="PIRSR001123-2"/>
    </source>
</evidence>
<dbReference type="GO" id="GO:0004177">
    <property type="term" value="F:aminopeptidase activity"/>
    <property type="evidence" value="ECO:0007669"/>
    <property type="project" value="UniProtKB-UniRule"/>
</dbReference>